<dbReference type="InterPro" id="IPR000160">
    <property type="entry name" value="GGDEF_dom"/>
</dbReference>
<evidence type="ECO:0000256" key="7">
    <source>
        <dbReference type="ARBA" id="ARBA00022840"/>
    </source>
</evidence>
<evidence type="ECO:0000256" key="9">
    <source>
        <dbReference type="SAM" id="Phobius"/>
    </source>
</evidence>
<dbReference type="GO" id="GO:0006355">
    <property type="term" value="P:regulation of DNA-templated transcription"/>
    <property type="evidence" value="ECO:0007669"/>
    <property type="project" value="InterPro"/>
</dbReference>
<dbReference type="Pfam" id="PF21623">
    <property type="entry name" value="HK_sensor_dom_bact"/>
    <property type="match status" value="1"/>
</dbReference>
<dbReference type="Pfam" id="PF13426">
    <property type="entry name" value="PAS_9"/>
    <property type="match status" value="1"/>
</dbReference>
<dbReference type="PANTHER" id="PTHR46663:SF4">
    <property type="entry name" value="DIGUANYLATE CYCLASE DGCT-RELATED"/>
    <property type="match status" value="1"/>
</dbReference>
<dbReference type="Gene3D" id="3.30.450.20">
    <property type="entry name" value="PAS domain"/>
    <property type="match status" value="4"/>
</dbReference>
<dbReference type="SMART" id="SM00091">
    <property type="entry name" value="PAS"/>
    <property type="match status" value="3"/>
</dbReference>
<feature type="domain" description="PAS" evidence="10">
    <location>
        <begin position="334"/>
        <end position="374"/>
    </location>
</feature>
<keyword evidence="6" id="KW-0418">Kinase</keyword>
<organism evidence="13 14">
    <name type="scientific">Hydrogenovibrio marinus</name>
    <dbReference type="NCBI Taxonomy" id="28885"/>
    <lineage>
        <taxon>Bacteria</taxon>
        <taxon>Pseudomonadati</taxon>
        <taxon>Pseudomonadota</taxon>
        <taxon>Gammaproteobacteria</taxon>
        <taxon>Thiotrichales</taxon>
        <taxon>Piscirickettsiaceae</taxon>
        <taxon>Hydrogenovibrio</taxon>
    </lineage>
</organism>
<dbReference type="SUPFAM" id="SSF103190">
    <property type="entry name" value="Sensory domain-like"/>
    <property type="match status" value="1"/>
</dbReference>
<dbReference type="GO" id="GO:0005524">
    <property type="term" value="F:ATP binding"/>
    <property type="evidence" value="ECO:0007669"/>
    <property type="project" value="UniProtKB-KW"/>
</dbReference>
<evidence type="ECO:0008006" key="15">
    <source>
        <dbReference type="Google" id="ProtNLM"/>
    </source>
</evidence>
<dbReference type="PROSITE" id="PS50887">
    <property type="entry name" value="GGDEF"/>
    <property type="match status" value="1"/>
</dbReference>
<reference evidence="13 14" key="1">
    <citation type="submission" date="2014-04" db="EMBL/GenBank/DDBJ databases">
        <title>Draft genome sequence of Hydrogenovibrio marinus MH-110, a model organism for aerobic H2 metabolism.</title>
        <authorList>
            <person name="Cha H.J."/>
            <person name="Jo B.H."/>
            <person name="Hwang B.H."/>
        </authorList>
    </citation>
    <scope>NUCLEOTIDE SEQUENCE [LARGE SCALE GENOMIC DNA]</scope>
    <source>
        <strain evidence="13 14">MH-110</strain>
    </source>
</reference>
<dbReference type="Gene3D" id="3.30.70.270">
    <property type="match status" value="1"/>
</dbReference>
<dbReference type="GO" id="GO:0000160">
    <property type="term" value="P:phosphorelay signal transduction system"/>
    <property type="evidence" value="ECO:0007669"/>
    <property type="project" value="UniProtKB-KW"/>
</dbReference>
<feature type="domain" description="PAC" evidence="11">
    <location>
        <begin position="642"/>
        <end position="696"/>
    </location>
</feature>
<evidence type="ECO:0000259" key="11">
    <source>
        <dbReference type="PROSITE" id="PS50113"/>
    </source>
</evidence>
<feature type="domain" description="GGDEF" evidence="12">
    <location>
        <begin position="728"/>
        <end position="856"/>
    </location>
</feature>
<dbReference type="Pfam" id="PF00990">
    <property type="entry name" value="GGDEF"/>
    <property type="match status" value="1"/>
</dbReference>
<dbReference type="SMART" id="SM00086">
    <property type="entry name" value="PAC"/>
    <property type="match status" value="2"/>
</dbReference>
<dbReference type="InterPro" id="IPR029787">
    <property type="entry name" value="Nucleotide_cyclase"/>
</dbReference>
<dbReference type="NCBIfam" id="TIGR00229">
    <property type="entry name" value="sensory_box"/>
    <property type="match status" value="2"/>
</dbReference>
<dbReference type="InterPro" id="IPR029151">
    <property type="entry name" value="Sensor-like_sf"/>
</dbReference>
<evidence type="ECO:0000313" key="13">
    <source>
        <dbReference type="EMBL" id="KDN96791.1"/>
    </source>
</evidence>
<dbReference type="InterPro" id="IPR035965">
    <property type="entry name" value="PAS-like_dom_sf"/>
</dbReference>
<dbReference type="SMART" id="SM00267">
    <property type="entry name" value="GGDEF"/>
    <property type="match status" value="1"/>
</dbReference>
<proteinExistence type="predicted"/>
<accession>A0A067A2E9</accession>
<dbReference type="Proteomes" id="UP000027341">
    <property type="component" value="Unassembled WGS sequence"/>
</dbReference>
<dbReference type="AlphaFoldDB" id="A0A067A2E9"/>
<keyword evidence="9" id="KW-1133">Transmembrane helix</keyword>
<dbReference type="NCBIfam" id="TIGR00254">
    <property type="entry name" value="GGDEF"/>
    <property type="match status" value="1"/>
</dbReference>
<keyword evidence="9" id="KW-0472">Membrane</keyword>
<evidence type="ECO:0000256" key="3">
    <source>
        <dbReference type="ARBA" id="ARBA00022553"/>
    </source>
</evidence>
<evidence type="ECO:0000256" key="4">
    <source>
        <dbReference type="ARBA" id="ARBA00022679"/>
    </source>
</evidence>
<dbReference type="EMBL" id="JMIU01000001">
    <property type="protein sequence ID" value="KDN96791.1"/>
    <property type="molecule type" value="Genomic_DNA"/>
</dbReference>
<evidence type="ECO:0000313" key="14">
    <source>
        <dbReference type="Proteomes" id="UP000027341"/>
    </source>
</evidence>
<comment type="cofactor">
    <cofactor evidence="1">
        <name>Mg(2+)</name>
        <dbReference type="ChEBI" id="CHEBI:18420"/>
    </cofactor>
</comment>
<keyword evidence="7" id="KW-0067">ATP-binding</keyword>
<dbReference type="CDD" id="cd00130">
    <property type="entry name" value="PAS"/>
    <property type="match status" value="2"/>
</dbReference>
<keyword evidence="5" id="KW-0547">Nucleotide-binding</keyword>
<dbReference type="GO" id="GO:0016020">
    <property type="term" value="C:membrane"/>
    <property type="evidence" value="ECO:0007669"/>
    <property type="project" value="UniProtKB-SubCell"/>
</dbReference>
<evidence type="ECO:0000259" key="10">
    <source>
        <dbReference type="PROSITE" id="PS50112"/>
    </source>
</evidence>
<keyword evidence="8" id="KW-0902">Two-component regulatory system</keyword>
<dbReference type="InterPro" id="IPR000014">
    <property type="entry name" value="PAS"/>
</dbReference>
<feature type="domain" description="PAS" evidence="10">
    <location>
        <begin position="571"/>
        <end position="617"/>
    </location>
</feature>
<dbReference type="PROSITE" id="PS50112">
    <property type="entry name" value="PAS"/>
    <property type="match status" value="2"/>
</dbReference>
<dbReference type="FunFam" id="3.30.70.270:FF:000001">
    <property type="entry name" value="Diguanylate cyclase domain protein"/>
    <property type="match status" value="1"/>
</dbReference>
<dbReference type="PANTHER" id="PTHR46663">
    <property type="entry name" value="DIGUANYLATE CYCLASE DGCT-RELATED"/>
    <property type="match status" value="1"/>
</dbReference>
<dbReference type="CDD" id="cd01949">
    <property type="entry name" value="GGDEF"/>
    <property type="match status" value="1"/>
</dbReference>
<sequence>MARGYRSSAQKKVFWLFSLLFLVILIGFGASSLRFLHQFVVSDFHSESFFVSRLFIKSFDAMLEQGQDLVDSVELSPVVQNFFEAPEKTDLTFLEKALLSKIVSFKHASQLRLLSPEGKELVRIDRKFTTGELVVVPRNALQDKSHRYYHQEVLKLKGKAFYFSKLDLNVEHDKVVEPYEPTIRIGQKIFQHNRFVGYVMLNVNLAHFIESLRNATEMDFSITDQQGHIVIGKTRQDSWHKVLGLPVKTSPVLQRGSEVVDLAKNLHGADFRTDPLYETPDQKLYLISSMPPTFLSQVPIMVAMELLVSFFLLFVLVAILIWALALRVSRWISEYELRSSMLDKVSDSVYVYDDKGQFIYANQQAWKKRGYDEETFKQLNLAQLNASGYKRNVKELIAELRYTPNKVFRVEHVMKTGKYLPVEVSASLFDMEGNEVVLNVARDIGEQLKHEQQLIKLEQRYRQLVDESPVGIYEMSDRNTFTYANKVFLDLFHVENVEQLNSDDLPGLRKVLEPFVIMVHEKQIVQDFECEIISEKQRIEKRYFRMNGVMRNQKMIATCVDISQQREQVLMNQLWTQLISQIEDLIMVTDLTGKITYVNKAFFEVTGYEEKDVLGQSPKILSSGQHSLDFFTNLWRTLLSGKSFRDIFINQRADGSVYYEDKIITPVCDNRGQISAFVSSSRVVTEQVLKEKALKHQAEHDALTGLYNRYTLNMRLEQLMEQSKEEGMIFCVIFFDIDHFKHVNDTFGHEVGDVVLKQIAEIVDLNSRHTDVFARWGGEEFVLVVCDSDLEQAMKVAEVLRARIEESRSESRPDVTASFGVAQVKKGDDLESLIKRADSAMYQAKQNGRNQVYSLL</sequence>
<comment type="subcellular location">
    <subcellularLocation>
        <location evidence="2">Membrane</location>
    </subcellularLocation>
</comment>
<keyword evidence="3" id="KW-0597">Phosphoprotein</keyword>
<dbReference type="STRING" id="28885.EI16_11150"/>
<evidence type="ECO:0000256" key="5">
    <source>
        <dbReference type="ARBA" id="ARBA00022741"/>
    </source>
</evidence>
<comment type="caution">
    <text evidence="13">The sequence shown here is derived from an EMBL/GenBank/DDBJ whole genome shotgun (WGS) entry which is preliminary data.</text>
</comment>
<name>A0A067A2E9_HYDMR</name>
<gene>
    <name evidence="13" type="ORF">EI16_11150</name>
</gene>
<dbReference type="Pfam" id="PF13188">
    <property type="entry name" value="PAS_8"/>
    <property type="match status" value="1"/>
</dbReference>
<keyword evidence="4" id="KW-0808">Transferase</keyword>
<dbReference type="InterPro" id="IPR013767">
    <property type="entry name" value="PAS_fold"/>
</dbReference>
<dbReference type="PROSITE" id="PS50113">
    <property type="entry name" value="PAC"/>
    <property type="match status" value="1"/>
</dbReference>
<protein>
    <recommendedName>
        <fullName evidence="15">Diguanylate cyclase</fullName>
    </recommendedName>
</protein>
<dbReference type="InterPro" id="IPR000700">
    <property type="entry name" value="PAS-assoc_C"/>
</dbReference>
<dbReference type="InterPro" id="IPR001610">
    <property type="entry name" value="PAC"/>
</dbReference>
<keyword evidence="9" id="KW-0812">Transmembrane</keyword>
<feature type="transmembrane region" description="Helical" evidence="9">
    <location>
        <begin position="300"/>
        <end position="325"/>
    </location>
</feature>
<dbReference type="GO" id="GO:0016301">
    <property type="term" value="F:kinase activity"/>
    <property type="evidence" value="ECO:0007669"/>
    <property type="project" value="UniProtKB-KW"/>
</dbReference>
<evidence type="ECO:0000256" key="1">
    <source>
        <dbReference type="ARBA" id="ARBA00001946"/>
    </source>
</evidence>
<dbReference type="SUPFAM" id="SSF55785">
    <property type="entry name" value="PYP-like sensor domain (PAS domain)"/>
    <property type="match status" value="3"/>
</dbReference>
<evidence type="ECO:0000259" key="12">
    <source>
        <dbReference type="PROSITE" id="PS50887"/>
    </source>
</evidence>
<evidence type="ECO:0000256" key="2">
    <source>
        <dbReference type="ARBA" id="ARBA00004370"/>
    </source>
</evidence>
<dbReference type="InterPro" id="IPR048760">
    <property type="entry name" value="VP0354-like_sensor_dom"/>
</dbReference>
<keyword evidence="14" id="KW-1185">Reference proteome</keyword>
<evidence type="ECO:0000256" key="6">
    <source>
        <dbReference type="ARBA" id="ARBA00022777"/>
    </source>
</evidence>
<dbReference type="SUPFAM" id="SSF55073">
    <property type="entry name" value="Nucleotide cyclase"/>
    <property type="match status" value="1"/>
</dbReference>
<dbReference type="InterPro" id="IPR043128">
    <property type="entry name" value="Rev_trsase/Diguanyl_cyclase"/>
</dbReference>
<dbReference type="RefSeq" id="WP_051623179.1">
    <property type="nucleotide sequence ID" value="NZ_AP020335.1"/>
</dbReference>
<dbReference type="InterPro" id="IPR052163">
    <property type="entry name" value="DGC-Regulatory_Protein"/>
</dbReference>
<dbReference type="Pfam" id="PF00989">
    <property type="entry name" value="PAS"/>
    <property type="match status" value="1"/>
</dbReference>
<evidence type="ECO:0000256" key="8">
    <source>
        <dbReference type="ARBA" id="ARBA00023012"/>
    </source>
</evidence>